<evidence type="ECO:0000313" key="10">
    <source>
        <dbReference type="EMBL" id="GMN27503.1"/>
    </source>
</evidence>
<dbReference type="InterPro" id="IPR045210">
    <property type="entry name" value="RING-Ubox_PUB"/>
</dbReference>
<dbReference type="PROSITE" id="PS51698">
    <property type="entry name" value="U_BOX"/>
    <property type="match status" value="1"/>
</dbReference>
<keyword evidence="5" id="KW-0833">Ubl conjugation pathway</keyword>
<dbReference type="Gene3D" id="3.30.40.10">
    <property type="entry name" value="Zinc/RING finger domain, C3HC4 (zinc finger)"/>
    <property type="match status" value="1"/>
</dbReference>
<dbReference type="SMART" id="SM00504">
    <property type="entry name" value="Ubox"/>
    <property type="match status" value="1"/>
</dbReference>
<dbReference type="EMBL" id="BTGU01004464">
    <property type="protein sequence ID" value="GMN27503.1"/>
    <property type="molecule type" value="Genomic_DNA"/>
</dbReference>
<comment type="caution">
    <text evidence="9">The sequence shown here is derived from an EMBL/GenBank/DDBJ whole genome shotgun (WGS) entry which is preliminary data.</text>
</comment>
<feature type="domain" description="U-box" evidence="6">
    <location>
        <begin position="70"/>
        <end position="172"/>
    </location>
</feature>
<sequence length="481" mass="53657">MAKSGVLEQTGQLMGASKAVELKEELQRLVRTIVDDDDYTAEDEAVRVLTSLKELKLKKTSSLKLEDNSDVPEEFKCPISKEIMRDPVVLATGLRRKRVSEKSARPRILVGFSHINRCWPQKTYDRPFIERWLNDGHRTCPQTQQVLPHTVLTPNHLVQEMISQWCIEHGHELPKRSQDIDEKVVRKANVTYLNCLLEKMCSSLSDQKEAAKELRMATKQSPSFRQLFGDSTESISKLLNPLSPGQADTHPDLQEDLITTLLNLSICEKNKRLVGENPLAITLLVESLKSGTPQTRSNAAAAVFTLSDLDSNKLVIGNAGAVEPLIDLLDEANPLAMRDAASAIFSLCIILENKRSAVQEGAVPVIVKKIKDRVMVGELLAILALLSVHQKAVDEMDELNVVPLLLSIIKESSCENSKENCIAILYTTCYNDRVKLREIKAEEAKNGTISRLARTGTSRARRKANGILERLNRYALITHTA</sequence>
<dbReference type="GO" id="GO:0016567">
    <property type="term" value="P:protein ubiquitination"/>
    <property type="evidence" value="ECO:0007669"/>
    <property type="project" value="InterPro"/>
</dbReference>
<dbReference type="AlphaFoldDB" id="A0AA87Z7Q9"/>
<dbReference type="Gene3D" id="1.25.10.10">
    <property type="entry name" value="Leucine-rich Repeat Variant"/>
    <property type="match status" value="1"/>
</dbReference>
<dbReference type="PANTHER" id="PTHR23315:SF265">
    <property type="entry name" value="U-BOX DOMAIN-CONTAINING PROTEIN 46-RELATED"/>
    <property type="match status" value="1"/>
</dbReference>
<evidence type="ECO:0000256" key="4">
    <source>
        <dbReference type="ARBA" id="ARBA00022679"/>
    </source>
</evidence>
<dbReference type="InterPro" id="IPR013083">
    <property type="entry name" value="Znf_RING/FYVE/PHD"/>
</dbReference>
<dbReference type="InterPro" id="IPR016024">
    <property type="entry name" value="ARM-type_fold"/>
</dbReference>
<accession>A0AA87Z7Q9</accession>
<gene>
    <name evidence="7" type="ORF">TIFTF001_046143</name>
    <name evidence="8" type="ORF">TIFTF001_046144</name>
    <name evidence="9" type="ORF">TIFTF001_046146</name>
    <name evidence="10" type="ORF">TIFTF001_046147</name>
</gene>
<dbReference type="InterPro" id="IPR003613">
    <property type="entry name" value="Ubox_domain"/>
</dbReference>
<evidence type="ECO:0000256" key="5">
    <source>
        <dbReference type="ARBA" id="ARBA00022786"/>
    </source>
</evidence>
<evidence type="ECO:0000313" key="8">
    <source>
        <dbReference type="EMBL" id="GMN27456.1"/>
    </source>
</evidence>
<dbReference type="EMBL" id="BTGU01004460">
    <property type="protein sequence ID" value="GMN27446.1"/>
    <property type="molecule type" value="Genomic_DNA"/>
</dbReference>
<dbReference type="SUPFAM" id="SSF57850">
    <property type="entry name" value="RING/U-box"/>
    <property type="match status" value="2"/>
</dbReference>
<dbReference type="EMBL" id="BTGU01004463">
    <property type="protein sequence ID" value="GMN27484.1"/>
    <property type="molecule type" value="Genomic_DNA"/>
</dbReference>
<dbReference type="EC" id="2.3.2.27" evidence="3"/>
<dbReference type="EMBL" id="BTGU01004461">
    <property type="protein sequence ID" value="GMN27456.1"/>
    <property type="molecule type" value="Genomic_DNA"/>
</dbReference>
<reference evidence="9" key="1">
    <citation type="submission" date="2023-07" db="EMBL/GenBank/DDBJ databases">
        <title>draft genome sequence of fig (Ficus carica).</title>
        <authorList>
            <person name="Takahashi T."/>
            <person name="Nishimura K."/>
        </authorList>
    </citation>
    <scope>NUCLEOTIDE SEQUENCE</scope>
</reference>
<dbReference type="CDD" id="cd16664">
    <property type="entry name" value="RING-Ubox_PUB"/>
    <property type="match status" value="1"/>
</dbReference>
<dbReference type="PANTHER" id="PTHR23315">
    <property type="entry name" value="U BOX DOMAIN-CONTAINING"/>
    <property type="match status" value="1"/>
</dbReference>
<proteinExistence type="predicted"/>
<dbReference type="GO" id="GO:0061630">
    <property type="term" value="F:ubiquitin protein ligase activity"/>
    <property type="evidence" value="ECO:0007669"/>
    <property type="project" value="UniProtKB-EC"/>
</dbReference>
<evidence type="ECO:0000256" key="3">
    <source>
        <dbReference type="ARBA" id="ARBA00012483"/>
    </source>
</evidence>
<evidence type="ECO:0000256" key="2">
    <source>
        <dbReference type="ARBA" id="ARBA00004906"/>
    </source>
</evidence>
<dbReference type="SUPFAM" id="SSF48371">
    <property type="entry name" value="ARM repeat"/>
    <property type="match status" value="1"/>
</dbReference>
<keyword evidence="4" id="KW-0808">Transferase</keyword>
<evidence type="ECO:0000313" key="7">
    <source>
        <dbReference type="EMBL" id="GMN27446.1"/>
    </source>
</evidence>
<evidence type="ECO:0000313" key="11">
    <source>
        <dbReference type="Proteomes" id="UP001187192"/>
    </source>
</evidence>
<evidence type="ECO:0000313" key="9">
    <source>
        <dbReference type="EMBL" id="GMN27484.1"/>
    </source>
</evidence>
<evidence type="ECO:0000259" key="6">
    <source>
        <dbReference type="PROSITE" id="PS51698"/>
    </source>
</evidence>
<comment type="pathway">
    <text evidence="2">Protein modification; protein ubiquitination.</text>
</comment>
<dbReference type="Pfam" id="PF04564">
    <property type="entry name" value="U-box"/>
    <property type="match status" value="2"/>
</dbReference>
<protein>
    <recommendedName>
        <fullName evidence="3">RING-type E3 ubiquitin transferase</fullName>
        <ecNumber evidence="3">2.3.2.27</ecNumber>
    </recommendedName>
</protein>
<name>A0AA87Z7Q9_FICCA</name>
<organism evidence="9 11">
    <name type="scientific">Ficus carica</name>
    <name type="common">Common fig</name>
    <dbReference type="NCBI Taxonomy" id="3494"/>
    <lineage>
        <taxon>Eukaryota</taxon>
        <taxon>Viridiplantae</taxon>
        <taxon>Streptophyta</taxon>
        <taxon>Embryophyta</taxon>
        <taxon>Tracheophyta</taxon>
        <taxon>Spermatophyta</taxon>
        <taxon>Magnoliopsida</taxon>
        <taxon>eudicotyledons</taxon>
        <taxon>Gunneridae</taxon>
        <taxon>Pentapetalae</taxon>
        <taxon>rosids</taxon>
        <taxon>fabids</taxon>
        <taxon>Rosales</taxon>
        <taxon>Moraceae</taxon>
        <taxon>Ficeae</taxon>
        <taxon>Ficus</taxon>
    </lineage>
</organism>
<dbReference type="InterPro" id="IPR011989">
    <property type="entry name" value="ARM-like"/>
</dbReference>
<dbReference type="Proteomes" id="UP001187192">
    <property type="component" value="Unassembled WGS sequence"/>
</dbReference>
<keyword evidence="11" id="KW-1185">Reference proteome</keyword>
<evidence type="ECO:0000256" key="1">
    <source>
        <dbReference type="ARBA" id="ARBA00000900"/>
    </source>
</evidence>
<comment type="catalytic activity">
    <reaction evidence="1">
        <text>S-ubiquitinyl-[E2 ubiquitin-conjugating enzyme]-L-cysteine + [acceptor protein]-L-lysine = [E2 ubiquitin-conjugating enzyme]-L-cysteine + N(6)-ubiquitinyl-[acceptor protein]-L-lysine.</text>
        <dbReference type="EC" id="2.3.2.27"/>
    </reaction>
</comment>